<accession>A0ABQ9V8W1</accession>
<sequence>MGTLHIKKIQEEYPDRIMNTFTMVPSPKVSDMVVGPYNTNLSIHQLIGNRDDTYHINNEALYDICFRTLKLLCPLTLNSDLQKLAMNMVPFPHWHIFMPSFAPLTSQVTQQSWDLTVSELTQQMLDAKNMMRA</sequence>
<feature type="domain" description="Tubulin/FtsZ GTPase" evidence="8">
    <location>
        <begin position="2"/>
        <end position="65"/>
    </location>
</feature>
<dbReference type="Pfam" id="PF00091">
    <property type="entry name" value="Tubulin"/>
    <property type="match status" value="1"/>
</dbReference>
<comment type="similarity">
    <text evidence="2">Belongs to the tubulin family.</text>
</comment>
<evidence type="ECO:0000256" key="7">
    <source>
        <dbReference type="ARBA" id="ARBA00023212"/>
    </source>
</evidence>
<evidence type="ECO:0000256" key="1">
    <source>
        <dbReference type="ARBA" id="ARBA00004245"/>
    </source>
</evidence>
<protein>
    <submittedName>
        <fullName evidence="10">Uncharacterized protein</fullName>
    </submittedName>
</protein>
<dbReference type="Gene3D" id="3.40.50.1440">
    <property type="entry name" value="Tubulin/FtsZ, GTPase domain"/>
    <property type="match status" value="1"/>
</dbReference>
<keyword evidence="11" id="KW-1185">Reference proteome</keyword>
<dbReference type="SUPFAM" id="SSF52490">
    <property type="entry name" value="Tubulin nucleotide-binding domain-like"/>
    <property type="match status" value="1"/>
</dbReference>
<comment type="caution">
    <text evidence="10">The sequence shown here is derived from an EMBL/GenBank/DDBJ whole genome shotgun (WGS) entry which is preliminary data.</text>
</comment>
<evidence type="ECO:0000259" key="9">
    <source>
        <dbReference type="Pfam" id="PF03953"/>
    </source>
</evidence>
<dbReference type="Pfam" id="PF03953">
    <property type="entry name" value="Tubulin_C"/>
    <property type="match status" value="1"/>
</dbReference>
<dbReference type="InterPro" id="IPR000217">
    <property type="entry name" value="Tubulin"/>
</dbReference>
<name>A0ABQ9V8W1_SAGOE</name>
<dbReference type="PRINTS" id="PR01161">
    <property type="entry name" value="TUBULIN"/>
</dbReference>
<dbReference type="InterPro" id="IPR008280">
    <property type="entry name" value="Tub_FtsZ_C"/>
</dbReference>
<dbReference type="InterPro" id="IPR003008">
    <property type="entry name" value="Tubulin_FtsZ_GTPase"/>
</dbReference>
<feature type="domain" description="Tubulin/FtsZ 2-layer sandwich" evidence="9">
    <location>
        <begin position="92"/>
        <end position="131"/>
    </location>
</feature>
<dbReference type="SUPFAM" id="SSF55307">
    <property type="entry name" value="Tubulin C-terminal domain-like"/>
    <property type="match status" value="1"/>
</dbReference>
<reference evidence="10 11" key="1">
    <citation type="submission" date="2023-05" db="EMBL/GenBank/DDBJ databases">
        <title>B98-5 Cell Line De Novo Hybrid Assembly: An Optical Mapping Approach.</title>
        <authorList>
            <person name="Kananen K."/>
            <person name="Auerbach J.A."/>
            <person name="Kautto E."/>
            <person name="Blachly J.S."/>
        </authorList>
    </citation>
    <scope>NUCLEOTIDE SEQUENCE [LARGE SCALE GENOMIC DNA]</scope>
    <source>
        <strain evidence="10">B95-8</strain>
        <tissue evidence="10">Cell line</tissue>
    </source>
</reference>
<comment type="subcellular location">
    <subcellularLocation>
        <location evidence="1">Cytoplasm</location>
        <location evidence="1">Cytoskeleton</location>
    </subcellularLocation>
</comment>
<dbReference type="InterPro" id="IPR018316">
    <property type="entry name" value="Tubulin/FtsZ_2-layer-sand-dom"/>
</dbReference>
<evidence type="ECO:0000313" key="10">
    <source>
        <dbReference type="EMBL" id="KAK2105098.1"/>
    </source>
</evidence>
<evidence type="ECO:0000313" key="11">
    <source>
        <dbReference type="Proteomes" id="UP001266305"/>
    </source>
</evidence>
<dbReference type="EMBL" id="JASSZA010000007">
    <property type="protein sequence ID" value="KAK2105098.1"/>
    <property type="molecule type" value="Genomic_DNA"/>
</dbReference>
<evidence type="ECO:0000256" key="2">
    <source>
        <dbReference type="ARBA" id="ARBA00009636"/>
    </source>
</evidence>
<dbReference type="Proteomes" id="UP001266305">
    <property type="component" value="Unassembled WGS sequence"/>
</dbReference>
<evidence type="ECO:0000256" key="6">
    <source>
        <dbReference type="ARBA" id="ARBA00023134"/>
    </source>
</evidence>
<keyword evidence="6" id="KW-0342">GTP-binding</keyword>
<keyword evidence="4" id="KW-0493">Microtubule</keyword>
<organism evidence="10 11">
    <name type="scientific">Saguinus oedipus</name>
    <name type="common">Cotton-top tamarin</name>
    <name type="synonym">Oedipomidas oedipus</name>
    <dbReference type="NCBI Taxonomy" id="9490"/>
    <lineage>
        <taxon>Eukaryota</taxon>
        <taxon>Metazoa</taxon>
        <taxon>Chordata</taxon>
        <taxon>Craniata</taxon>
        <taxon>Vertebrata</taxon>
        <taxon>Euteleostomi</taxon>
        <taxon>Mammalia</taxon>
        <taxon>Eutheria</taxon>
        <taxon>Euarchontoglires</taxon>
        <taxon>Primates</taxon>
        <taxon>Haplorrhini</taxon>
        <taxon>Platyrrhini</taxon>
        <taxon>Cebidae</taxon>
        <taxon>Callitrichinae</taxon>
        <taxon>Saguinus</taxon>
    </lineage>
</organism>
<keyword evidence="3" id="KW-0963">Cytoplasm</keyword>
<proteinExistence type="inferred from homology"/>
<dbReference type="PANTHER" id="PTHR11588">
    <property type="entry name" value="TUBULIN"/>
    <property type="match status" value="1"/>
</dbReference>
<evidence type="ECO:0000256" key="5">
    <source>
        <dbReference type="ARBA" id="ARBA00022741"/>
    </source>
</evidence>
<gene>
    <name evidence="10" type="ORF">P7K49_014612</name>
</gene>
<evidence type="ECO:0000259" key="8">
    <source>
        <dbReference type="Pfam" id="PF00091"/>
    </source>
</evidence>
<dbReference type="InterPro" id="IPR036525">
    <property type="entry name" value="Tubulin/FtsZ_GTPase_sf"/>
</dbReference>
<keyword evidence="7" id="KW-0206">Cytoskeleton</keyword>
<keyword evidence="5" id="KW-0547">Nucleotide-binding</keyword>
<evidence type="ECO:0000256" key="4">
    <source>
        <dbReference type="ARBA" id="ARBA00022701"/>
    </source>
</evidence>
<evidence type="ECO:0000256" key="3">
    <source>
        <dbReference type="ARBA" id="ARBA00022490"/>
    </source>
</evidence>